<reference evidence="2 3" key="2">
    <citation type="journal article" date="2019" name="G3 (Bethesda)">
        <title>Hybrid Assembly of the Genome of the Entomopathogenic Nematode Steinernema carpocapsae Identifies the X-Chromosome.</title>
        <authorList>
            <person name="Serra L."/>
            <person name="Macchietto M."/>
            <person name="Macias-Munoz A."/>
            <person name="McGill C.J."/>
            <person name="Rodriguez I.M."/>
            <person name="Rodriguez B."/>
            <person name="Murad R."/>
            <person name="Mortazavi A."/>
        </authorList>
    </citation>
    <scope>NUCLEOTIDE SEQUENCE [LARGE SCALE GENOMIC DNA]</scope>
    <source>
        <strain evidence="2 3">ALL</strain>
    </source>
</reference>
<reference evidence="2 3" key="1">
    <citation type="journal article" date="2015" name="Genome Biol.">
        <title>Comparative genomics of Steinernema reveals deeply conserved gene regulatory networks.</title>
        <authorList>
            <person name="Dillman A.R."/>
            <person name="Macchietto M."/>
            <person name="Porter C.F."/>
            <person name="Rogers A."/>
            <person name="Williams B."/>
            <person name="Antoshechkin I."/>
            <person name="Lee M.M."/>
            <person name="Goodwin Z."/>
            <person name="Lu X."/>
            <person name="Lewis E.E."/>
            <person name="Goodrich-Blair H."/>
            <person name="Stock S.P."/>
            <person name="Adams B.J."/>
            <person name="Sternberg P.W."/>
            <person name="Mortazavi A."/>
        </authorList>
    </citation>
    <scope>NUCLEOTIDE SEQUENCE [LARGE SCALE GENOMIC DNA]</scope>
    <source>
        <strain evidence="2 3">ALL</strain>
    </source>
</reference>
<evidence type="ECO:0000256" key="1">
    <source>
        <dbReference type="SAM" id="MobiDB-lite"/>
    </source>
</evidence>
<organism evidence="2 3">
    <name type="scientific">Steinernema carpocapsae</name>
    <name type="common">Entomopathogenic nematode</name>
    <dbReference type="NCBI Taxonomy" id="34508"/>
    <lineage>
        <taxon>Eukaryota</taxon>
        <taxon>Metazoa</taxon>
        <taxon>Ecdysozoa</taxon>
        <taxon>Nematoda</taxon>
        <taxon>Chromadorea</taxon>
        <taxon>Rhabditida</taxon>
        <taxon>Tylenchina</taxon>
        <taxon>Panagrolaimomorpha</taxon>
        <taxon>Strongyloidoidea</taxon>
        <taxon>Steinernematidae</taxon>
        <taxon>Steinernema</taxon>
    </lineage>
</organism>
<comment type="caution">
    <text evidence="2">The sequence shown here is derived from an EMBL/GenBank/DDBJ whole genome shotgun (WGS) entry which is preliminary data.</text>
</comment>
<gene>
    <name evidence="2" type="ORF">L596_030195</name>
</gene>
<feature type="compositionally biased region" description="Basic and acidic residues" evidence="1">
    <location>
        <begin position="1"/>
        <end position="20"/>
    </location>
</feature>
<feature type="region of interest" description="Disordered" evidence="1">
    <location>
        <begin position="1"/>
        <end position="39"/>
    </location>
</feature>
<evidence type="ECO:0000313" key="3">
    <source>
        <dbReference type="Proteomes" id="UP000298663"/>
    </source>
</evidence>
<proteinExistence type="predicted"/>
<sequence>MRINSRDLARNRIRNTETRRSTLLRASSASAPRTTHAAPPCSGCFPDWEDWEGVATGRVRIRAQATPASSKRNPTEQELQEAGPAPLLERCLLRSSSSLSNGASELKLALRLRLIH</sequence>
<dbReference type="EMBL" id="AZBU02000013">
    <property type="protein sequence ID" value="TKR58792.1"/>
    <property type="molecule type" value="Genomic_DNA"/>
</dbReference>
<evidence type="ECO:0000313" key="2">
    <source>
        <dbReference type="EMBL" id="TKR58792.1"/>
    </source>
</evidence>
<dbReference type="AlphaFoldDB" id="A0A4U5LS03"/>
<dbReference type="Proteomes" id="UP000298663">
    <property type="component" value="Unassembled WGS sequence"/>
</dbReference>
<protein>
    <submittedName>
        <fullName evidence="2">Uncharacterized protein</fullName>
    </submittedName>
</protein>
<keyword evidence="3" id="KW-1185">Reference proteome</keyword>
<name>A0A4U5LS03_STECR</name>
<feature type="region of interest" description="Disordered" evidence="1">
    <location>
        <begin position="64"/>
        <end position="83"/>
    </location>
</feature>
<accession>A0A4U5LS03</accession>
<feature type="compositionally biased region" description="Low complexity" evidence="1">
    <location>
        <begin position="21"/>
        <end position="39"/>
    </location>
</feature>